<evidence type="ECO:0000256" key="2">
    <source>
        <dbReference type="ARBA" id="ARBA00022801"/>
    </source>
</evidence>
<dbReference type="InterPro" id="IPR014013">
    <property type="entry name" value="Helic_SF1/SF2_ATP-bd_DinG/Rad3"/>
</dbReference>
<feature type="compositionally biased region" description="Low complexity" evidence="4">
    <location>
        <begin position="59"/>
        <end position="78"/>
    </location>
</feature>
<sequence length="204" mass="22374">MSDHAAIEISEDDESFEAPEVKVLEPVSCEISSDEDALPEVNIRTRQDAIRKLFPTINSTISSKPEPKPTTTTSNTDPVKGKYATIPTESGVERMIVGVKVNLPVNPYPSQMALMSTVIKAINKSQNCLLESPTGSGKTLALLCAALAVQRHEKNRQSEKQAQDYFSDFPVLGKFEGVTEFIASPKKSEIDNAENFFSKFAYGE</sequence>
<evidence type="ECO:0000256" key="3">
    <source>
        <dbReference type="ARBA" id="ARBA00022840"/>
    </source>
</evidence>
<dbReference type="PANTHER" id="PTHR11472">
    <property type="entry name" value="DNA REPAIR DEAD HELICASE RAD3/XP-D SUBFAMILY MEMBER"/>
    <property type="match status" value="1"/>
</dbReference>
<reference evidence="6 7" key="1">
    <citation type="submission" date="2023-11" db="EMBL/GenBank/DDBJ databases">
        <authorList>
            <person name="Okamura Y."/>
        </authorList>
    </citation>
    <scope>NUCLEOTIDE SEQUENCE [LARGE SCALE GENOMIC DNA]</scope>
</reference>
<evidence type="ECO:0000313" key="7">
    <source>
        <dbReference type="Proteomes" id="UP001497472"/>
    </source>
</evidence>
<keyword evidence="3" id="KW-0067">ATP-binding</keyword>
<dbReference type="AlphaFoldDB" id="A0AAV1J051"/>
<dbReference type="InterPro" id="IPR027417">
    <property type="entry name" value="P-loop_NTPase"/>
</dbReference>
<dbReference type="PROSITE" id="PS51193">
    <property type="entry name" value="HELICASE_ATP_BIND_2"/>
    <property type="match status" value="1"/>
</dbReference>
<feature type="region of interest" description="Disordered" evidence="4">
    <location>
        <begin position="59"/>
        <end position="82"/>
    </location>
</feature>
<dbReference type="GO" id="GO:1990918">
    <property type="term" value="P:double-strand break repair involved in meiotic recombination"/>
    <property type="evidence" value="ECO:0007669"/>
    <property type="project" value="TreeGrafter"/>
</dbReference>
<dbReference type="GO" id="GO:0005524">
    <property type="term" value="F:ATP binding"/>
    <property type="evidence" value="ECO:0007669"/>
    <property type="project" value="UniProtKB-KW"/>
</dbReference>
<proteinExistence type="predicted"/>
<organism evidence="6 7">
    <name type="scientific">Leptosia nina</name>
    <dbReference type="NCBI Taxonomy" id="320188"/>
    <lineage>
        <taxon>Eukaryota</taxon>
        <taxon>Metazoa</taxon>
        <taxon>Ecdysozoa</taxon>
        <taxon>Arthropoda</taxon>
        <taxon>Hexapoda</taxon>
        <taxon>Insecta</taxon>
        <taxon>Pterygota</taxon>
        <taxon>Neoptera</taxon>
        <taxon>Endopterygota</taxon>
        <taxon>Lepidoptera</taxon>
        <taxon>Glossata</taxon>
        <taxon>Ditrysia</taxon>
        <taxon>Papilionoidea</taxon>
        <taxon>Pieridae</taxon>
        <taxon>Pierinae</taxon>
        <taxon>Leptosia</taxon>
    </lineage>
</organism>
<evidence type="ECO:0000259" key="5">
    <source>
        <dbReference type="PROSITE" id="PS51193"/>
    </source>
</evidence>
<name>A0AAV1J051_9NEOP</name>
<evidence type="ECO:0000313" key="6">
    <source>
        <dbReference type="EMBL" id="CAK1541758.1"/>
    </source>
</evidence>
<accession>A0AAV1J051</accession>
<dbReference type="InterPro" id="IPR045028">
    <property type="entry name" value="DinG/Rad3-like"/>
</dbReference>
<keyword evidence="2" id="KW-0378">Hydrolase</keyword>
<dbReference type="EMBL" id="CAVLEF010000002">
    <property type="protein sequence ID" value="CAK1541758.1"/>
    <property type="molecule type" value="Genomic_DNA"/>
</dbReference>
<dbReference type="GO" id="GO:0006289">
    <property type="term" value="P:nucleotide-excision repair"/>
    <property type="evidence" value="ECO:0007669"/>
    <property type="project" value="TreeGrafter"/>
</dbReference>
<dbReference type="PANTHER" id="PTHR11472:SF47">
    <property type="entry name" value="FANCONI ANEMIA GROUP J PROTEIN"/>
    <property type="match status" value="1"/>
</dbReference>
<protein>
    <recommendedName>
        <fullName evidence="5">Helicase ATP-binding domain-containing protein</fullName>
    </recommendedName>
</protein>
<keyword evidence="7" id="KW-1185">Reference proteome</keyword>
<comment type="caution">
    <text evidence="6">The sequence shown here is derived from an EMBL/GenBank/DDBJ whole genome shotgun (WGS) entry which is preliminary data.</text>
</comment>
<gene>
    <name evidence="6" type="ORF">LNINA_LOCUS1714</name>
</gene>
<evidence type="ECO:0000256" key="4">
    <source>
        <dbReference type="SAM" id="MobiDB-lite"/>
    </source>
</evidence>
<dbReference type="SUPFAM" id="SSF52540">
    <property type="entry name" value="P-loop containing nucleoside triphosphate hydrolases"/>
    <property type="match status" value="1"/>
</dbReference>
<dbReference type="GO" id="GO:0005634">
    <property type="term" value="C:nucleus"/>
    <property type="evidence" value="ECO:0007669"/>
    <property type="project" value="TreeGrafter"/>
</dbReference>
<keyword evidence="1" id="KW-0547">Nucleotide-binding</keyword>
<feature type="domain" description="Helicase ATP-binding" evidence="5">
    <location>
        <begin position="97"/>
        <end position="204"/>
    </location>
</feature>
<evidence type="ECO:0000256" key="1">
    <source>
        <dbReference type="ARBA" id="ARBA00022741"/>
    </source>
</evidence>
<dbReference type="Gene3D" id="3.40.50.300">
    <property type="entry name" value="P-loop containing nucleotide triphosphate hydrolases"/>
    <property type="match status" value="1"/>
</dbReference>
<dbReference type="GO" id="GO:0016787">
    <property type="term" value="F:hydrolase activity"/>
    <property type="evidence" value="ECO:0007669"/>
    <property type="project" value="UniProtKB-KW"/>
</dbReference>
<dbReference type="Proteomes" id="UP001497472">
    <property type="component" value="Unassembled WGS sequence"/>
</dbReference>
<dbReference type="GO" id="GO:0003678">
    <property type="term" value="F:DNA helicase activity"/>
    <property type="evidence" value="ECO:0007669"/>
    <property type="project" value="TreeGrafter"/>
</dbReference>